<dbReference type="Pfam" id="PF08818">
    <property type="entry name" value="DUF1801"/>
    <property type="match status" value="1"/>
</dbReference>
<organism evidence="2 3">
    <name type="scientific">Mucilaginibacter roseus</name>
    <dbReference type="NCBI Taxonomy" id="1528868"/>
    <lineage>
        <taxon>Bacteria</taxon>
        <taxon>Pseudomonadati</taxon>
        <taxon>Bacteroidota</taxon>
        <taxon>Sphingobacteriia</taxon>
        <taxon>Sphingobacteriales</taxon>
        <taxon>Sphingobacteriaceae</taxon>
        <taxon>Mucilaginibacter</taxon>
    </lineage>
</organism>
<dbReference type="Pfam" id="PF13376">
    <property type="entry name" value="OmdA"/>
    <property type="match status" value="1"/>
</dbReference>
<proteinExistence type="predicted"/>
<comment type="caution">
    <text evidence="2">The sequence shown here is derived from an EMBL/GenBank/DDBJ whole genome shotgun (WGS) entry which is preliminary data.</text>
</comment>
<dbReference type="EMBL" id="JAJPWV010000004">
    <property type="protein sequence ID" value="MCD8741873.1"/>
    <property type="molecule type" value="Genomic_DNA"/>
</dbReference>
<evidence type="ECO:0000313" key="3">
    <source>
        <dbReference type="Proteomes" id="UP001199919"/>
    </source>
</evidence>
<accession>A0ABS8U702</accession>
<keyword evidence="3" id="KW-1185">Reference proteome</keyword>
<dbReference type="Gene3D" id="3.90.1150.200">
    <property type="match status" value="1"/>
</dbReference>
<dbReference type="InterPro" id="IPR014922">
    <property type="entry name" value="YdhG-like"/>
</dbReference>
<dbReference type="RefSeq" id="WP_232178371.1">
    <property type="nucleotide sequence ID" value="NZ_JAJPWV010000004.1"/>
</dbReference>
<evidence type="ECO:0000313" key="2">
    <source>
        <dbReference type="EMBL" id="MCD8741873.1"/>
    </source>
</evidence>
<feature type="domain" description="YdhG-like" evidence="1">
    <location>
        <begin position="27"/>
        <end position="121"/>
    </location>
</feature>
<protein>
    <submittedName>
        <fullName evidence="2">YdeI/OmpD-associated family protein</fullName>
    </submittedName>
</protein>
<gene>
    <name evidence="2" type="ORF">LT679_14750</name>
</gene>
<name>A0ABS8U702_9SPHI</name>
<reference evidence="2 3" key="1">
    <citation type="submission" date="2021-12" db="EMBL/GenBank/DDBJ databases">
        <title>Mucilaginibacter roseus genome.</title>
        <authorList>
            <person name="Ferreira J.R."/>
            <person name="Newman J.D."/>
        </authorList>
    </citation>
    <scope>NUCLEOTIDE SEQUENCE [LARGE SCALE GENOMIC DNA]</scope>
    <source>
        <strain evidence="2 3">LMG 28454</strain>
    </source>
</reference>
<evidence type="ECO:0000259" key="1">
    <source>
        <dbReference type="Pfam" id="PF08818"/>
    </source>
</evidence>
<sequence>MTNHHTSMSTYDPRIDAYIDKAADFAKPILMHLRDLVHRTVPEIAETTKWSMPFFECNGPVCYMAAFKQHCAFGFWKSSRLSDSHKVLQEEEGSGAGSFGKITSLADLPSDEILMGYIAEMIAINAQEEKKPAVKKPAAIKAPVTVETPAYFMELLTQNPQAMAVFEKFSPSAKKEYITWFTEAKTEATLQKRLEQAIEWISEGKQRNWKYQK</sequence>
<dbReference type="SUPFAM" id="SSF159888">
    <property type="entry name" value="YdhG-like"/>
    <property type="match status" value="1"/>
</dbReference>
<dbReference type="Proteomes" id="UP001199919">
    <property type="component" value="Unassembled WGS sequence"/>
</dbReference>